<dbReference type="InterPro" id="IPR013783">
    <property type="entry name" value="Ig-like_fold"/>
</dbReference>
<evidence type="ECO:0000256" key="8">
    <source>
        <dbReference type="ARBA" id="ARBA00023277"/>
    </source>
</evidence>
<dbReference type="EMBL" id="MNAD01001229">
    <property type="protein sequence ID" value="OJT07008.1"/>
    <property type="molecule type" value="Genomic_DNA"/>
</dbReference>
<dbReference type="EC" id="3.2.1.21" evidence="4"/>
<dbReference type="SUPFAM" id="SSF52279">
    <property type="entry name" value="Beta-D-glucan exohydrolase, C-terminal domain"/>
    <property type="match status" value="1"/>
</dbReference>
<evidence type="ECO:0000256" key="9">
    <source>
        <dbReference type="ARBA" id="ARBA00023295"/>
    </source>
</evidence>
<dbReference type="SUPFAM" id="SSF51445">
    <property type="entry name" value="(Trans)glycosidases"/>
    <property type="match status" value="1"/>
</dbReference>
<accession>A0A1M2VHF2</accession>
<dbReference type="FunFam" id="3.40.50.1700:FF:000003">
    <property type="entry name" value="Probable beta-glucosidase"/>
    <property type="match status" value="1"/>
</dbReference>
<dbReference type="InterPro" id="IPR026891">
    <property type="entry name" value="Fn3-like"/>
</dbReference>
<dbReference type="InterPro" id="IPR036962">
    <property type="entry name" value="Glyco_hydro_3_N_sf"/>
</dbReference>
<keyword evidence="9" id="KW-0326">Glycosidase</keyword>
<evidence type="ECO:0000256" key="11">
    <source>
        <dbReference type="SAM" id="SignalP"/>
    </source>
</evidence>
<evidence type="ECO:0000313" key="14">
    <source>
        <dbReference type="Proteomes" id="UP000184267"/>
    </source>
</evidence>
<dbReference type="InterPro" id="IPR050288">
    <property type="entry name" value="Cellulose_deg_GH3"/>
</dbReference>
<protein>
    <recommendedName>
        <fullName evidence="4">beta-glucosidase</fullName>
        <ecNumber evidence="4">3.2.1.21</ecNumber>
    </recommendedName>
</protein>
<dbReference type="Gene3D" id="3.20.20.300">
    <property type="entry name" value="Glycoside hydrolase, family 3, N-terminal domain"/>
    <property type="match status" value="1"/>
</dbReference>
<evidence type="ECO:0000259" key="12">
    <source>
        <dbReference type="SMART" id="SM01217"/>
    </source>
</evidence>
<evidence type="ECO:0000256" key="7">
    <source>
        <dbReference type="ARBA" id="ARBA00023180"/>
    </source>
</evidence>
<dbReference type="Pfam" id="PF14310">
    <property type="entry name" value="Fn3-like"/>
    <property type="match status" value="1"/>
</dbReference>
<comment type="similarity">
    <text evidence="3">Belongs to the glycosyl hydrolase 3 family.</text>
</comment>
<dbReference type="Pfam" id="PF00933">
    <property type="entry name" value="Glyco_hydro_3"/>
    <property type="match status" value="1"/>
</dbReference>
<keyword evidence="14" id="KW-1185">Reference proteome</keyword>
<comment type="caution">
    <text evidence="13">The sequence shown here is derived from an EMBL/GenBank/DDBJ whole genome shotgun (WGS) entry which is preliminary data.</text>
</comment>
<evidence type="ECO:0000256" key="2">
    <source>
        <dbReference type="ARBA" id="ARBA00004987"/>
    </source>
</evidence>
<evidence type="ECO:0000256" key="10">
    <source>
        <dbReference type="ARBA" id="ARBA00023326"/>
    </source>
</evidence>
<proteinExistence type="inferred from homology"/>
<dbReference type="FunFam" id="3.20.20.300:FF:000002">
    <property type="entry name" value="Probable beta-glucosidase"/>
    <property type="match status" value="1"/>
</dbReference>
<evidence type="ECO:0000256" key="6">
    <source>
        <dbReference type="ARBA" id="ARBA00023001"/>
    </source>
</evidence>
<dbReference type="InterPro" id="IPR036881">
    <property type="entry name" value="Glyco_hydro_3_C_sf"/>
</dbReference>
<dbReference type="GO" id="GO:0008422">
    <property type="term" value="F:beta-glucosidase activity"/>
    <property type="evidence" value="ECO:0007669"/>
    <property type="project" value="UniProtKB-EC"/>
</dbReference>
<keyword evidence="5" id="KW-0378">Hydrolase</keyword>
<keyword evidence="10" id="KW-0624">Polysaccharide degradation</keyword>
<reference evidence="13 14" key="1">
    <citation type="submission" date="2016-10" db="EMBL/GenBank/DDBJ databases">
        <title>Genome sequence of the basidiomycete white-rot fungus Trametes pubescens.</title>
        <authorList>
            <person name="Makela M.R."/>
            <person name="Granchi Z."/>
            <person name="Peng M."/>
            <person name="De Vries R.P."/>
            <person name="Grigoriev I."/>
            <person name="Riley R."/>
            <person name="Hilden K."/>
        </authorList>
    </citation>
    <scope>NUCLEOTIDE SEQUENCE [LARGE SCALE GENOMIC DNA]</scope>
    <source>
        <strain evidence="13 14">FBCC735</strain>
    </source>
</reference>
<evidence type="ECO:0000256" key="3">
    <source>
        <dbReference type="ARBA" id="ARBA00005336"/>
    </source>
</evidence>
<keyword evidence="8" id="KW-0119">Carbohydrate metabolism</keyword>
<dbReference type="OrthoDB" id="416222at2759"/>
<comment type="pathway">
    <text evidence="2">Glycan metabolism; cellulose degradation.</text>
</comment>
<gene>
    <name evidence="13" type="ORF">TRAPUB_2138</name>
</gene>
<dbReference type="PANTHER" id="PTHR42715">
    <property type="entry name" value="BETA-GLUCOSIDASE"/>
    <property type="match status" value="1"/>
</dbReference>
<keyword evidence="11" id="KW-0732">Signal</keyword>
<feature type="domain" description="Fibronectin type III-like" evidence="12">
    <location>
        <begin position="813"/>
        <end position="882"/>
    </location>
</feature>
<organism evidence="13 14">
    <name type="scientific">Trametes pubescens</name>
    <name type="common">White-rot fungus</name>
    <dbReference type="NCBI Taxonomy" id="154538"/>
    <lineage>
        <taxon>Eukaryota</taxon>
        <taxon>Fungi</taxon>
        <taxon>Dikarya</taxon>
        <taxon>Basidiomycota</taxon>
        <taxon>Agaricomycotina</taxon>
        <taxon>Agaricomycetes</taxon>
        <taxon>Polyporales</taxon>
        <taxon>Polyporaceae</taxon>
        <taxon>Trametes</taxon>
    </lineage>
</organism>
<dbReference type="GO" id="GO:0030245">
    <property type="term" value="P:cellulose catabolic process"/>
    <property type="evidence" value="ECO:0007669"/>
    <property type="project" value="UniProtKB-KW"/>
</dbReference>
<evidence type="ECO:0000256" key="1">
    <source>
        <dbReference type="ARBA" id="ARBA00000448"/>
    </source>
</evidence>
<evidence type="ECO:0000256" key="4">
    <source>
        <dbReference type="ARBA" id="ARBA00012744"/>
    </source>
</evidence>
<dbReference type="Pfam" id="PF01915">
    <property type="entry name" value="Glyco_hydro_3_C"/>
    <property type="match status" value="1"/>
</dbReference>
<name>A0A1M2VHF2_TRAPU</name>
<dbReference type="PRINTS" id="PR00133">
    <property type="entry name" value="GLHYDRLASE3"/>
</dbReference>
<keyword evidence="6" id="KW-0136">Cellulose degradation</keyword>
<dbReference type="InterPro" id="IPR001764">
    <property type="entry name" value="Glyco_hydro_3_N"/>
</dbReference>
<feature type="signal peptide" evidence="11">
    <location>
        <begin position="1"/>
        <end position="22"/>
    </location>
</feature>
<dbReference type="Gene3D" id="3.40.50.1700">
    <property type="entry name" value="Glycoside hydrolase family 3 C-terminal domain"/>
    <property type="match status" value="1"/>
</dbReference>
<feature type="chain" id="PRO_5012295949" description="beta-glucosidase" evidence="11">
    <location>
        <begin position="23"/>
        <end position="893"/>
    </location>
</feature>
<dbReference type="InterPro" id="IPR017853">
    <property type="entry name" value="GH"/>
</dbReference>
<evidence type="ECO:0000313" key="13">
    <source>
        <dbReference type="EMBL" id="OJT07008.1"/>
    </source>
</evidence>
<dbReference type="AlphaFoldDB" id="A0A1M2VHF2"/>
<dbReference type="OMA" id="DGHEVWQ"/>
<dbReference type="STRING" id="154538.A0A1M2VHF2"/>
<sequence>MVVLNARLSALCALLLAAIADAQSTSELSSAVSASSSGASASEVVSSIVTSVASSASASASSATSSGVTSVASVSTSSSTSSGVTSASVSASVSAAPSGSAATTGPPLESTHITIPISKYPFSSFPVPSASPVPGVYPSTSPKSPPPPGSRLIPDFGPAWKAAHARAKRLISGWSLEQKVATTTGTGYGNGLCVGNIPPIADFPGLCLQDAPLGVRGTDFVTVFPTGLSAAATWQRALIRARGLAIGQEFKGKGVEVALGPMMNLGRIAQGGRNWEGFGADPFLSGEAAYETILGMQAAGVQACAKHYINDEQEHFRMQESSNVDDRTEHEIYFHPFLRSVQAGVTSVMCSYNLINGTYACENDYVLNELLKNQAGFQGYVMTDWGAHHSTMSAVAGMDMSMPGDIVLGDPSSGSWWGANLTAFVQNGSIAESRIDDMAERIVASWYLLDQDQNYPEVSFNAFFPNDPATNGHIDVQSDHYKIVREIGAAGSVLLKNTNSALPLKKPRSVALIGNDAGPSSRGPNGYTYAGGDDGILGVGWGSGSGLFPYLISPLEAIQARVRKDSSGSQVSWFLNNWDLAGAQATALDQDVALVFVNADSGEGFLTVDGNEGDRKNLTLWQNADNLIAAIAEVNRNTIVIAHSVGPAIVEPWIDNPNVTAVVWAGVPGQEAGNSITDVLYGDVNPSGRLPYTMAKRPEDYGAQLITGGEVDDILRIDYTEGLNIDYRHFDANNIDPRFEFGFGLSYTTFSYAGLHISPITHADSTSASLEAAWAAGKASPADEGAVAALWLHRPAFEVTFTVKNTGAVAGTEIAQLYLHFPSSAGEPPSVLRGFEDIQVPAHGSAQGKITLSRYDLSVWDVDAKGWRKPSGEFTFSIGASSRDFRLKGTVPL</sequence>
<dbReference type="Proteomes" id="UP000184267">
    <property type="component" value="Unassembled WGS sequence"/>
</dbReference>
<dbReference type="SMART" id="SM01217">
    <property type="entry name" value="Fn3_like"/>
    <property type="match status" value="1"/>
</dbReference>
<evidence type="ECO:0000256" key="5">
    <source>
        <dbReference type="ARBA" id="ARBA00022801"/>
    </source>
</evidence>
<dbReference type="InterPro" id="IPR002772">
    <property type="entry name" value="Glyco_hydro_3_C"/>
</dbReference>
<dbReference type="Gene3D" id="2.60.40.10">
    <property type="entry name" value="Immunoglobulins"/>
    <property type="match status" value="1"/>
</dbReference>
<dbReference type="PANTHER" id="PTHR42715:SF2">
    <property type="entry name" value="BETA-GLUCOSIDASE F-RELATED"/>
    <property type="match status" value="1"/>
</dbReference>
<comment type="catalytic activity">
    <reaction evidence="1">
        <text>Hydrolysis of terminal, non-reducing beta-D-glucosyl residues with release of beta-D-glucose.</text>
        <dbReference type="EC" id="3.2.1.21"/>
    </reaction>
</comment>
<keyword evidence="7" id="KW-0325">Glycoprotein</keyword>